<evidence type="ECO:0000313" key="13">
    <source>
        <dbReference type="Proteomes" id="UP001267878"/>
    </source>
</evidence>
<gene>
    <name evidence="10" type="primary">gshB</name>
    <name evidence="12" type="ORF">J2X04_000233</name>
</gene>
<comment type="cofactor">
    <cofactor evidence="2">
        <name>Mg(2+)</name>
        <dbReference type="ChEBI" id="CHEBI:18420"/>
    </cofactor>
</comment>
<comment type="catalytic activity">
    <reaction evidence="10">
        <text>gamma-L-glutamyl-L-cysteine + glycine + ATP = glutathione + ADP + phosphate + H(+)</text>
        <dbReference type="Rhea" id="RHEA:13557"/>
        <dbReference type="ChEBI" id="CHEBI:15378"/>
        <dbReference type="ChEBI" id="CHEBI:30616"/>
        <dbReference type="ChEBI" id="CHEBI:43474"/>
        <dbReference type="ChEBI" id="CHEBI:57305"/>
        <dbReference type="ChEBI" id="CHEBI:57925"/>
        <dbReference type="ChEBI" id="CHEBI:58173"/>
        <dbReference type="ChEBI" id="CHEBI:456216"/>
        <dbReference type="EC" id="6.3.2.3"/>
    </reaction>
</comment>
<comment type="caution">
    <text evidence="12">The sequence shown here is derived from an EMBL/GenBank/DDBJ whole genome shotgun (WGS) entry which is preliminary data.</text>
</comment>
<dbReference type="GO" id="GO:0004363">
    <property type="term" value="F:glutathione synthase activity"/>
    <property type="evidence" value="ECO:0007669"/>
    <property type="project" value="UniProtKB-EC"/>
</dbReference>
<keyword evidence="4 10" id="KW-0317">Glutathione biosynthesis</keyword>
<dbReference type="PANTHER" id="PTHR21621">
    <property type="entry name" value="RIBOSOMAL PROTEIN S6 MODIFICATION PROTEIN"/>
    <property type="match status" value="1"/>
</dbReference>
<dbReference type="NCBIfam" id="TIGR01380">
    <property type="entry name" value="glut_syn"/>
    <property type="match status" value="1"/>
</dbReference>
<comment type="cofactor">
    <cofactor evidence="1">
        <name>Mn(2+)</name>
        <dbReference type="ChEBI" id="CHEBI:29035"/>
    </cofactor>
</comment>
<dbReference type="HAMAP" id="MF_00162">
    <property type="entry name" value="GSH_S"/>
    <property type="match status" value="1"/>
</dbReference>
<evidence type="ECO:0000256" key="9">
    <source>
        <dbReference type="ARBA" id="ARBA00023211"/>
    </source>
</evidence>
<comment type="pathway">
    <text evidence="10">Sulfur metabolism; glutathione biosynthesis; glutathione from L-cysteine and L-glutamate: step 2/2.</text>
</comment>
<keyword evidence="13" id="KW-1185">Reference proteome</keyword>
<protein>
    <recommendedName>
        <fullName evidence="10">Glutathione synthetase</fullName>
        <ecNumber evidence="10">6.3.2.3</ecNumber>
    </recommendedName>
    <alternativeName>
        <fullName evidence="10">GSH synthetase</fullName>
        <shortName evidence="10">GSH-S</shortName>
        <shortName evidence="10">GSHase</shortName>
    </alternativeName>
    <alternativeName>
        <fullName evidence="10">Glutathione synthase</fullName>
    </alternativeName>
</protein>
<keyword evidence="9" id="KW-0464">Manganese</keyword>
<feature type="domain" description="ATP-grasp" evidence="11">
    <location>
        <begin position="128"/>
        <end position="315"/>
    </location>
</feature>
<dbReference type="SUPFAM" id="SSF52440">
    <property type="entry name" value="PreATP-grasp domain"/>
    <property type="match status" value="1"/>
</dbReference>
<evidence type="ECO:0000256" key="7">
    <source>
        <dbReference type="ARBA" id="ARBA00022840"/>
    </source>
</evidence>
<evidence type="ECO:0000256" key="10">
    <source>
        <dbReference type="HAMAP-Rule" id="MF_00162"/>
    </source>
</evidence>
<dbReference type="EC" id="6.3.2.3" evidence="10"/>
<keyword evidence="7 10" id="KW-0067">ATP-binding</keyword>
<keyword evidence="3 10" id="KW-0436">Ligase</keyword>
<evidence type="ECO:0000313" key="12">
    <source>
        <dbReference type="EMBL" id="MDR7097886.1"/>
    </source>
</evidence>
<dbReference type="InterPro" id="IPR013815">
    <property type="entry name" value="ATP_grasp_subdomain_1"/>
</dbReference>
<dbReference type="RefSeq" id="WP_310051158.1">
    <property type="nucleotide sequence ID" value="NZ_JAVDVW010000001.1"/>
</dbReference>
<dbReference type="Gene3D" id="3.30.1490.20">
    <property type="entry name" value="ATP-grasp fold, A domain"/>
    <property type="match status" value="1"/>
</dbReference>
<evidence type="ECO:0000256" key="3">
    <source>
        <dbReference type="ARBA" id="ARBA00022598"/>
    </source>
</evidence>
<organism evidence="12 13">
    <name type="scientific">Agrilutibacter niabensis</name>
    <dbReference type="NCBI Taxonomy" id="380628"/>
    <lineage>
        <taxon>Bacteria</taxon>
        <taxon>Pseudomonadati</taxon>
        <taxon>Pseudomonadota</taxon>
        <taxon>Gammaproteobacteria</taxon>
        <taxon>Lysobacterales</taxon>
        <taxon>Lysobacteraceae</taxon>
        <taxon>Agrilutibacter</taxon>
    </lineage>
</organism>
<dbReference type="Pfam" id="PF02955">
    <property type="entry name" value="GSH-S_ATP"/>
    <property type="match status" value="1"/>
</dbReference>
<evidence type="ECO:0000256" key="5">
    <source>
        <dbReference type="ARBA" id="ARBA00022723"/>
    </source>
</evidence>
<dbReference type="InterPro" id="IPR006284">
    <property type="entry name" value="Glut_synth_pro"/>
</dbReference>
<evidence type="ECO:0000256" key="1">
    <source>
        <dbReference type="ARBA" id="ARBA00001936"/>
    </source>
</evidence>
<evidence type="ECO:0000256" key="2">
    <source>
        <dbReference type="ARBA" id="ARBA00001946"/>
    </source>
</evidence>
<reference evidence="12 13" key="1">
    <citation type="submission" date="2023-07" db="EMBL/GenBank/DDBJ databases">
        <title>Sorghum-associated microbial communities from plants grown in Nebraska, USA.</title>
        <authorList>
            <person name="Schachtman D."/>
        </authorList>
    </citation>
    <scope>NUCLEOTIDE SEQUENCE [LARGE SCALE GENOMIC DNA]</scope>
    <source>
        <strain evidence="12 13">BE187</strain>
    </source>
</reference>
<dbReference type="PROSITE" id="PS50975">
    <property type="entry name" value="ATP_GRASP"/>
    <property type="match status" value="1"/>
</dbReference>
<dbReference type="NCBIfam" id="NF003573">
    <property type="entry name" value="PRK05246.1"/>
    <property type="match status" value="1"/>
</dbReference>
<evidence type="ECO:0000256" key="4">
    <source>
        <dbReference type="ARBA" id="ARBA00022684"/>
    </source>
</evidence>
<accession>A0ABU1VK81</accession>
<evidence type="ECO:0000256" key="6">
    <source>
        <dbReference type="ARBA" id="ARBA00022741"/>
    </source>
</evidence>
<dbReference type="InterPro" id="IPR004218">
    <property type="entry name" value="GSHS_ATP-bd"/>
</dbReference>
<dbReference type="InterPro" id="IPR016185">
    <property type="entry name" value="PreATP-grasp_dom_sf"/>
</dbReference>
<proteinExistence type="inferred from homology"/>
<evidence type="ECO:0000259" key="11">
    <source>
        <dbReference type="PROSITE" id="PS50975"/>
    </source>
</evidence>
<dbReference type="Proteomes" id="UP001267878">
    <property type="component" value="Unassembled WGS sequence"/>
</dbReference>
<dbReference type="Pfam" id="PF02951">
    <property type="entry name" value="GSH-S_N"/>
    <property type="match status" value="1"/>
</dbReference>
<dbReference type="Gene3D" id="3.40.50.20">
    <property type="match status" value="1"/>
</dbReference>
<keyword evidence="8" id="KW-0460">Magnesium</keyword>
<keyword evidence="5" id="KW-0479">Metal-binding</keyword>
<comment type="similarity">
    <text evidence="10">Belongs to the prokaryotic GSH synthase family.</text>
</comment>
<dbReference type="SUPFAM" id="SSF56059">
    <property type="entry name" value="Glutathione synthetase ATP-binding domain-like"/>
    <property type="match status" value="1"/>
</dbReference>
<dbReference type="Gene3D" id="3.30.470.20">
    <property type="entry name" value="ATP-grasp fold, B domain"/>
    <property type="match status" value="1"/>
</dbReference>
<name>A0ABU1VK81_9GAMM</name>
<evidence type="ECO:0000256" key="8">
    <source>
        <dbReference type="ARBA" id="ARBA00022842"/>
    </source>
</evidence>
<sequence>MPFQPGADIVVVMDPIGSIKIAKDSTFAMLLEGQRRGHRLWYVRPGSLAAAGGQAQATVAPLTVRDDPAGWYELGEWSRLVFGPGQVVLMRKDPPVDTAYLNDTHLLGLAQRAGALVLNDPQGLRDMNEKLAALEFPQCVPPTVVSREAAVLKAFVAEHGDVVLKPLDGMGGRSIFRVRAGDANTNVILETLTAGGRDLAMAQRYLPEITEGDKRILLVDGVPVDYCLARIPQGDEFRGNLAAGGKGRGQPLSERDRWIAAQVAPELKRRGMIFVGLDVIGDYLTEVNVTSPTCIRELDAQFGINIAGMLFDAIERRLGTGT</sequence>
<keyword evidence="6 10" id="KW-0547">Nucleotide-binding</keyword>
<dbReference type="InterPro" id="IPR004215">
    <property type="entry name" value="GSHS_N"/>
</dbReference>
<dbReference type="PANTHER" id="PTHR21621:SF4">
    <property type="entry name" value="GLUTATHIONE SYNTHETASE"/>
    <property type="match status" value="1"/>
</dbReference>
<dbReference type="EMBL" id="JAVDVW010000001">
    <property type="protein sequence ID" value="MDR7097886.1"/>
    <property type="molecule type" value="Genomic_DNA"/>
</dbReference>
<dbReference type="InterPro" id="IPR011761">
    <property type="entry name" value="ATP-grasp"/>
</dbReference>